<dbReference type="RefSeq" id="WP_114835388.1">
    <property type="nucleotide sequence ID" value="NZ_LR699118.1"/>
</dbReference>
<reference evidence="1 2" key="1">
    <citation type="submission" date="2018-07" db="EMBL/GenBank/DDBJ databases">
        <title>Genomic Encyclopedia of Type Strains, Phase IV (KMG-IV): sequencing the most valuable type-strain genomes for metagenomic binning, comparative biology and taxonomic classification.</title>
        <authorList>
            <person name="Goeker M."/>
        </authorList>
    </citation>
    <scope>NUCLEOTIDE SEQUENCE [LARGE SCALE GENOMIC DNA]</scope>
    <source>
        <strain evidence="1 2">DSM 16500</strain>
    </source>
</reference>
<accession>A0A370G285</accession>
<gene>
    <name evidence="1" type="ORF">C8D86_1357</name>
</gene>
<organism evidence="1 2">
    <name type="scientific">Aquicella lusitana</name>
    <dbReference type="NCBI Taxonomy" id="254246"/>
    <lineage>
        <taxon>Bacteria</taxon>
        <taxon>Pseudomonadati</taxon>
        <taxon>Pseudomonadota</taxon>
        <taxon>Gammaproteobacteria</taxon>
        <taxon>Legionellales</taxon>
        <taxon>Coxiellaceae</taxon>
        <taxon>Aquicella</taxon>
    </lineage>
</organism>
<keyword evidence="2" id="KW-1185">Reference proteome</keyword>
<dbReference type="OrthoDB" id="9961758at2"/>
<protein>
    <submittedName>
        <fullName evidence="1">Uncharacterized protein</fullName>
    </submittedName>
</protein>
<evidence type="ECO:0000313" key="1">
    <source>
        <dbReference type="EMBL" id="RDI37981.1"/>
    </source>
</evidence>
<sequence>MSNDQKKPSTIEEFIEGANKETTAKKARRRPSKEKLLLIIAGRANMESYGKPSLIYIRKDIQADMDKYCSGSKQSLVNYLLRRGLDDLIKEGTLVVEEQE</sequence>
<evidence type="ECO:0000313" key="2">
    <source>
        <dbReference type="Proteomes" id="UP000254720"/>
    </source>
</evidence>
<name>A0A370G285_9COXI</name>
<dbReference type="AlphaFoldDB" id="A0A370G285"/>
<dbReference type="Proteomes" id="UP000254720">
    <property type="component" value="Unassembled WGS sequence"/>
</dbReference>
<comment type="caution">
    <text evidence="1">The sequence shown here is derived from an EMBL/GenBank/DDBJ whole genome shotgun (WGS) entry which is preliminary data.</text>
</comment>
<dbReference type="EMBL" id="QQAX01000035">
    <property type="protein sequence ID" value="RDI37981.1"/>
    <property type="molecule type" value="Genomic_DNA"/>
</dbReference>
<proteinExistence type="predicted"/>